<dbReference type="AlphaFoldDB" id="A0A8H8DMJ5"/>
<protein>
    <submittedName>
        <fullName evidence="2">Nucleotide cyclase</fullName>
    </submittedName>
</protein>
<dbReference type="PANTHER" id="PTHR43081">
    <property type="entry name" value="ADENYLATE CYCLASE, TERMINAL-DIFFERENTIATION SPECIFIC-RELATED"/>
    <property type="match status" value="1"/>
</dbReference>
<evidence type="ECO:0000313" key="3">
    <source>
        <dbReference type="Proteomes" id="UP000673691"/>
    </source>
</evidence>
<feature type="domain" description="Guanylate cyclase" evidence="1">
    <location>
        <begin position="1"/>
        <end position="33"/>
    </location>
</feature>
<gene>
    <name evidence="2" type="ORF">BJ554DRAFT_2062</name>
</gene>
<dbReference type="InterPro" id="IPR050697">
    <property type="entry name" value="Adenylyl/Guanylyl_Cyclase_3/4"/>
</dbReference>
<dbReference type="GO" id="GO:0035556">
    <property type="term" value="P:intracellular signal transduction"/>
    <property type="evidence" value="ECO:0007669"/>
    <property type="project" value="InterPro"/>
</dbReference>
<dbReference type="Pfam" id="PF00211">
    <property type="entry name" value="Guanylate_cyc"/>
    <property type="match status" value="1"/>
</dbReference>
<dbReference type="OrthoDB" id="60033at2759"/>
<dbReference type="SUPFAM" id="SSF55073">
    <property type="entry name" value="Nucleotide cyclase"/>
    <property type="match status" value="1"/>
</dbReference>
<organism evidence="2 3">
    <name type="scientific">Olpidium bornovanus</name>
    <dbReference type="NCBI Taxonomy" id="278681"/>
    <lineage>
        <taxon>Eukaryota</taxon>
        <taxon>Fungi</taxon>
        <taxon>Fungi incertae sedis</taxon>
        <taxon>Olpidiomycota</taxon>
        <taxon>Olpidiomycotina</taxon>
        <taxon>Olpidiomycetes</taxon>
        <taxon>Olpidiales</taxon>
        <taxon>Olpidiaceae</taxon>
        <taxon>Olpidium</taxon>
    </lineage>
</organism>
<proteinExistence type="predicted"/>
<comment type="caution">
    <text evidence="2">The sequence shown here is derived from an EMBL/GenBank/DDBJ whole genome shotgun (WGS) entry which is preliminary data.</text>
</comment>
<dbReference type="EMBL" id="JAEFCI010000012">
    <property type="protein sequence ID" value="KAG5463820.1"/>
    <property type="molecule type" value="Genomic_DNA"/>
</dbReference>
<evidence type="ECO:0000313" key="2">
    <source>
        <dbReference type="EMBL" id="KAG5463820.1"/>
    </source>
</evidence>
<name>A0A8H8DMJ5_9FUNG</name>
<dbReference type="InterPro" id="IPR029787">
    <property type="entry name" value="Nucleotide_cyclase"/>
</dbReference>
<dbReference type="InterPro" id="IPR001054">
    <property type="entry name" value="A/G_cyclase"/>
</dbReference>
<accession>A0A8H8DMJ5</accession>
<dbReference type="Gene3D" id="3.30.70.1230">
    <property type="entry name" value="Nucleotide cyclase"/>
    <property type="match status" value="1"/>
</dbReference>
<evidence type="ECO:0000259" key="1">
    <source>
        <dbReference type="PROSITE" id="PS50125"/>
    </source>
</evidence>
<dbReference type="Proteomes" id="UP000673691">
    <property type="component" value="Unassembled WGS sequence"/>
</dbReference>
<dbReference type="PANTHER" id="PTHR43081:SF1">
    <property type="entry name" value="ADENYLATE CYCLASE, TERMINAL-DIFFERENTIATION SPECIFIC"/>
    <property type="match status" value="1"/>
</dbReference>
<dbReference type="PROSITE" id="PS50125">
    <property type="entry name" value="GUANYLATE_CYCLASE_2"/>
    <property type="match status" value="1"/>
</dbReference>
<dbReference type="GO" id="GO:0006171">
    <property type="term" value="P:cAMP biosynthetic process"/>
    <property type="evidence" value="ECO:0007669"/>
    <property type="project" value="TreeGrafter"/>
</dbReference>
<reference evidence="2 3" key="1">
    <citation type="journal article" name="Sci. Rep.">
        <title>Genome-scale phylogenetic analyses confirm Olpidium as the closest living zoosporic fungus to the non-flagellated, terrestrial fungi.</title>
        <authorList>
            <person name="Chang Y."/>
            <person name="Rochon D."/>
            <person name="Sekimoto S."/>
            <person name="Wang Y."/>
            <person name="Chovatia M."/>
            <person name="Sandor L."/>
            <person name="Salamov A."/>
            <person name="Grigoriev I.V."/>
            <person name="Stajich J.E."/>
            <person name="Spatafora J.W."/>
        </authorList>
    </citation>
    <scope>NUCLEOTIDE SEQUENCE [LARGE SCALE GENOMIC DNA]</scope>
    <source>
        <strain evidence="2">S191</strain>
    </source>
</reference>
<sequence length="157" mass="17740">MNTGKVLVGNFGSPDRLNYTCLGDNVNLASRLEGLNKYYGTEIIVSGTVFDNVQEHFVCRTLDSVAVKGKSVPTKVHELIAFRALASELLLQKVELYEQAYNLYCEANFLEAKLRFEKFLRLQPDDLPAEKHMSQCEIMLLEPPGAFWRPIVVLEGK</sequence>
<keyword evidence="3" id="KW-1185">Reference proteome</keyword>
<dbReference type="CDD" id="cd07302">
    <property type="entry name" value="CHD"/>
    <property type="match status" value="1"/>
</dbReference>